<dbReference type="EMBL" id="JADGJQ010000052">
    <property type="protein sequence ID" value="KAJ3175425.1"/>
    <property type="molecule type" value="Genomic_DNA"/>
</dbReference>
<dbReference type="AlphaFoldDB" id="A0AAD5TH23"/>
<name>A0AAD5TH23_9FUNG</name>
<feature type="region of interest" description="Disordered" evidence="1">
    <location>
        <begin position="221"/>
        <end position="240"/>
    </location>
</feature>
<keyword evidence="4" id="KW-1185">Reference proteome</keyword>
<feature type="compositionally biased region" description="Pro residues" evidence="1">
    <location>
        <begin position="228"/>
        <end position="240"/>
    </location>
</feature>
<accession>A0AAD5TH23</accession>
<dbReference type="InterPro" id="IPR039848">
    <property type="entry name" value="Ribosomal_mS35_mt"/>
</dbReference>
<dbReference type="Proteomes" id="UP001212152">
    <property type="component" value="Unassembled WGS sequence"/>
</dbReference>
<keyword evidence="3" id="KW-0689">Ribosomal protein</keyword>
<protein>
    <submittedName>
        <fullName evidence="3">37S ribosomal protein S24, mitochondrial</fullName>
    </submittedName>
</protein>
<gene>
    <name evidence="3" type="primary">RSM24</name>
    <name evidence="3" type="ORF">HDU87_006245</name>
</gene>
<feature type="domain" description="Small ribosomal subunit protein mS35 mitochondrial conserved" evidence="2">
    <location>
        <begin position="92"/>
        <end position="226"/>
    </location>
</feature>
<dbReference type="GO" id="GO:0032543">
    <property type="term" value="P:mitochondrial translation"/>
    <property type="evidence" value="ECO:0007669"/>
    <property type="project" value="InterPro"/>
</dbReference>
<sequence>MLARRPHRSLVCLANRISARQFSVSAALLAGKPAGAGPRQRDEAGFSALTGDIEKDGVHRFEMDFLETAEWVKEMLHKMKDDQKMLQSKARPYTPNPPSSHPLCFQTSTLATYDFSTPAPYNTRVALHVRVADLALEPARRHQLLLLAGDRYDPYTDVVTMEAEASDVARTGDMNADREKNKEVLRSAFAAMLEEAKTAKDSFTDVPLDMRHIQVKRAGLEFPESWLRPPPPPPASSSSA</sequence>
<dbReference type="GO" id="GO:0003735">
    <property type="term" value="F:structural constituent of ribosome"/>
    <property type="evidence" value="ECO:0007669"/>
    <property type="project" value="InterPro"/>
</dbReference>
<reference evidence="3" key="1">
    <citation type="submission" date="2020-05" db="EMBL/GenBank/DDBJ databases">
        <title>Phylogenomic resolution of chytrid fungi.</title>
        <authorList>
            <person name="Stajich J.E."/>
            <person name="Amses K."/>
            <person name="Simmons R."/>
            <person name="Seto K."/>
            <person name="Myers J."/>
            <person name="Bonds A."/>
            <person name="Quandt C.A."/>
            <person name="Barry K."/>
            <person name="Liu P."/>
            <person name="Grigoriev I."/>
            <person name="Longcore J.E."/>
            <person name="James T.Y."/>
        </authorList>
    </citation>
    <scope>NUCLEOTIDE SEQUENCE</scope>
    <source>
        <strain evidence="3">JEL0379</strain>
    </source>
</reference>
<organism evidence="3 4">
    <name type="scientific">Geranomyces variabilis</name>
    <dbReference type="NCBI Taxonomy" id="109894"/>
    <lineage>
        <taxon>Eukaryota</taxon>
        <taxon>Fungi</taxon>
        <taxon>Fungi incertae sedis</taxon>
        <taxon>Chytridiomycota</taxon>
        <taxon>Chytridiomycota incertae sedis</taxon>
        <taxon>Chytridiomycetes</taxon>
        <taxon>Spizellomycetales</taxon>
        <taxon>Powellomycetaceae</taxon>
        <taxon>Geranomyces</taxon>
    </lineage>
</organism>
<keyword evidence="3" id="KW-0687">Ribonucleoprotein</keyword>
<evidence type="ECO:0000259" key="2">
    <source>
        <dbReference type="Pfam" id="PF10213"/>
    </source>
</evidence>
<evidence type="ECO:0000256" key="1">
    <source>
        <dbReference type="SAM" id="MobiDB-lite"/>
    </source>
</evidence>
<evidence type="ECO:0000313" key="3">
    <source>
        <dbReference type="EMBL" id="KAJ3175425.1"/>
    </source>
</evidence>
<dbReference type="GO" id="GO:0005763">
    <property type="term" value="C:mitochondrial small ribosomal subunit"/>
    <property type="evidence" value="ECO:0007669"/>
    <property type="project" value="TreeGrafter"/>
</dbReference>
<dbReference type="PANTHER" id="PTHR13490:SF0">
    <property type="entry name" value="SMALL RIBOSOMAL SUBUNIT PROTEIN MS35"/>
    <property type="match status" value="1"/>
</dbReference>
<dbReference type="PANTHER" id="PTHR13490">
    <property type="entry name" value="MITOCHONDRIAL 28S RIBOSOMAL PROTEIN S28"/>
    <property type="match status" value="1"/>
</dbReference>
<dbReference type="InterPro" id="IPR019349">
    <property type="entry name" value="Ribosomal_mS35_mit"/>
</dbReference>
<comment type="caution">
    <text evidence="3">The sequence shown here is derived from an EMBL/GenBank/DDBJ whole genome shotgun (WGS) entry which is preliminary data.</text>
</comment>
<evidence type="ECO:0000313" key="4">
    <source>
        <dbReference type="Proteomes" id="UP001212152"/>
    </source>
</evidence>
<dbReference type="Pfam" id="PF10213">
    <property type="entry name" value="MRP-S28"/>
    <property type="match status" value="1"/>
</dbReference>
<proteinExistence type="predicted"/>